<proteinExistence type="predicted"/>
<gene>
    <name evidence="4" type="ORF">SLEP1_g33926</name>
</gene>
<feature type="compositionally biased region" description="Polar residues" evidence="1">
    <location>
        <begin position="357"/>
        <end position="366"/>
    </location>
</feature>
<keyword evidence="5" id="KW-1185">Reference proteome</keyword>
<accession>A0AAV5KIF0</accession>
<name>A0AAV5KIF0_9ROSI</name>
<dbReference type="Pfam" id="PF00078">
    <property type="entry name" value="RVT_1"/>
    <property type="match status" value="1"/>
</dbReference>
<evidence type="ECO:0000313" key="4">
    <source>
        <dbReference type="EMBL" id="GKV24299.1"/>
    </source>
</evidence>
<dbReference type="InterPro" id="IPR002156">
    <property type="entry name" value="RNaseH_domain"/>
</dbReference>
<dbReference type="Pfam" id="PF03732">
    <property type="entry name" value="Retrotrans_gag"/>
    <property type="match status" value="1"/>
</dbReference>
<feature type="compositionally biased region" description="Basic and acidic residues" evidence="1">
    <location>
        <begin position="90"/>
        <end position="99"/>
    </location>
</feature>
<dbReference type="EMBL" id="BPVZ01000065">
    <property type="protein sequence ID" value="GKV24299.1"/>
    <property type="molecule type" value="Genomic_DNA"/>
</dbReference>
<organism evidence="4 5">
    <name type="scientific">Rubroshorea leprosula</name>
    <dbReference type="NCBI Taxonomy" id="152421"/>
    <lineage>
        <taxon>Eukaryota</taxon>
        <taxon>Viridiplantae</taxon>
        <taxon>Streptophyta</taxon>
        <taxon>Embryophyta</taxon>
        <taxon>Tracheophyta</taxon>
        <taxon>Spermatophyta</taxon>
        <taxon>Magnoliopsida</taxon>
        <taxon>eudicotyledons</taxon>
        <taxon>Gunneridae</taxon>
        <taxon>Pentapetalae</taxon>
        <taxon>rosids</taxon>
        <taxon>malvids</taxon>
        <taxon>Malvales</taxon>
        <taxon>Dipterocarpaceae</taxon>
        <taxon>Rubroshorea</taxon>
    </lineage>
</organism>
<dbReference type="InterPro" id="IPR005162">
    <property type="entry name" value="Retrotrans_gag_dom"/>
</dbReference>
<dbReference type="GO" id="GO:0015074">
    <property type="term" value="P:DNA integration"/>
    <property type="evidence" value="ECO:0007669"/>
    <property type="project" value="InterPro"/>
</dbReference>
<comment type="caution">
    <text evidence="4">The sequence shown here is derived from an EMBL/GenBank/DDBJ whole genome shotgun (WGS) entry which is preliminary data.</text>
</comment>
<evidence type="ECO:0000313" key="5">
    <source>
        <dbReference type="Proteomes" id="UP001054252"/>
    </source>
</evidence>
<feature type="region of interest" description="Disordered" evidence="1">
    <location>
        <begin position="355"/>
        <end position="408"/>
    </location>
</feature>
<sequence>MTWNTTVAAYAQKYAKKRIRDCNMVHCDGPYGFPGVQSRIEEGLLVWCNYIGAVCGNRTESFLVALPSWFTLDQFELLPPQVPIVFPPVDHAKGGDENQPHASAHNSTSTANQDIVTAQLAVMQQQFSVFQLGQSHIAPAQQPIPDDVTRRLDSLEKLVAEHRGAPPPHHAVDSIPHPLNTNITLEPYPAGFKIPQLETYDGTKDPDDHLHALYSCMQAQNASDALMCKIFPSTLRGNARTWYYSLPPRSISSYTEMASAFATKFSNRRLIRKTTSELMRVKQRDGESLKNYMSRFNDAVLEVSSFDQAVGIAAVISGLKHDRFRDSLIKHAATTFSEVNDRSLKFITVEEYALAQNPPSSKNQNPDWRDDNSSRKRMRMAQNRGPMLTSPTRVEKPNSIPLQQSAGKSPVNWTPFNLPMSQIFMQIKNKMDLRRPDPMRTAAASRDHTRYCDFHQDHGYTTEQCNSLRSELESLAQKGMLNEQGVGYQQAPPPLPPPARIIHMITGGLEVGGLSSKQRKLYVKEVKHQNQAQKRKIDDAEWKTQPITFTFADLDTVVTPHNDPLVTSVTINNCEVQRVLIDTGSTPDIMYFHCFESLGLDPTLLQKYDGPIYGFNNQPVPVEGVLTLHVAFGSGRTYVTPSVQAALVEDVEEVLIDDRDPSRKTQIGTRLNPQERAELIAFLRANNDVFAWTSADMQGIPKSVSQHKLSTNPLKKPVAQKRRLFGGERLQAIKEEVEKLLQAGFVRKVDYCEWVANPVLVKKANGNERLSLLDAYSGYHQVPMAPEDEEKTSFYAGDEIYCYVMMSFGLKNASATYQKMVTIVFRAQIGKNLEVYVDDIVVKSRKAEDHLTDLDETFKLEGFSEDLELSEVVMEVYLGVCKVLQLVLHIDGALRFLNGFQERKVVVTVECDGVVPLAFLGFATSMVFRAEIEPPDPAFYKEFQRSKEHPMTLQSPTTPFLLKHCSSRFLTPLPRFAMNLCLESRRTQRTQALGFTFPNLISIRQRVAALHRFISKSADKCLPFFKIMWSAAQKDESGKQKKFEWSQECQAAFDELKSYLSSPPLLTKAVDGEILYLYLGILDEAISSVLLREEAKQQKPIYYISSSHPIIVLTDQPLAQILQKPECFGRLIKWAVELGEFEITFQQRSAIRAQALVDFIVECTPCPSTSNPEPNDWTLYVDGASSSKGSGAGARLIGPEGYRSEHALKFNFDATNNMAEYEALLLGLQLALELKINAIQVYSDSQLVVNQINSICEVVDPVMVKYVALVAELKCKFQKFCLSKIPRAENEQAYSLSKFSSDSSLSSRSVFVEILDEPSFIKPRVMEISTNPNTLSWTDSIVSFLRDGIVLEDRQEAMKLRKKASRYTLVDGVLYKRSFSLPLVRCLNPYEAEYALREVHEGVYGSHVGARTLAHKVLRQGYYWPNMHKDATYFVQKCLKCQFFAHLTHQPAEELTNMVAPWPFAQWGLDLLGPFVKGVGGITHLVVGVDYFTKWVEARPLSSLTSEKVEGFVFNLIICRYGIPNQIVADNGTQFNCSSFRDFCSSYGIKLQFTSVYHPESNGMVESVNKCILEGIKPRLEQHKAKWVDELNNVL</sequence>
<dbReference type="CDD" id="cd09279">
    <property type="entry name" value="RNase_HI_like"/>
    <property type="match status" value="1"/>
</dbReference>
<dbReference type="Proteomes" id="UP001054252">
    <property type="component" value="Unassembled WGS sequence"/>
</dbReference>
<dbReference type="Gene3D" id="1.10.340.70">
    <property type="match status" value="1"/>
</dbReference>
<reference evidence="4 5" key="1">
    <citation type="journal article" date="2021" name="Commun. Biol.">
        <title>The genome of Shorea leprosula (Dipterocarpaceae) highlights the ecological relevance of drought in aseasonal tropical rainforests.</title>
        <authorList>
            <person name="Ng K.K.S."/>
            <person name="Kobayashi M.J."/>
            <person name="Fawcett J.A."/>
            <person name="Hatakeyama M."/>
            <person name="Paape T."/>
            <person name="Ng C.H."/>
            <person name="Ang C.C."/>
            <person name="Tnah L.H."/>
            <person name="Lee C.T."/>
            <person name="Nishiyama T."/>
            <person name="Sese J."/>
            <person name="O'Brien M.J."/>
            <person name="Copetti D."/>
            <person name="Mohd Noor M.I."/>
            <person name="Ong R.C."/>
            <person name="Putra M."/>
            <person name="Sireger I.Z."/>
            <person name="Indrioko S."/>
            <person name="Kosugi Y."/>
            <person name="Izuno A."/>
            <person name="Isagi Y."/>
            <person name="Lee S.L."/>
            <person name="Shimizu K.K."/>
        </authorList>
    </citation>
    <scope>NUCLEOTIDE SEQUENCE [LARGE SCALE GENOMIC DNA]</scope>
    <source>
        <strain evidence="4">214</strain>
    </source>
</reference>
<dbReference type="InterPro" id="IPR036397">
    <property type="entry name" value="RNaseH_sf"/>
</dbReference>
<dbReference type="SUPFAM" id="SSF56672">
    <property type="entry name" value="DNA/RNA polymerases"/>
    <property type="match status" value="2"/>
</dbReference>
<dbReference type="InterPro" id="IPR012337">
    <property type="entry name" value="RNaseH-like_sf"/>
</dbReference>
<dbReference type="Pfam" id="PF00665">
    <property type="entry name" value="rve"/>
    <property type="match status" value="1"/>
</dbReference>
<evidence type="ECO:0000256" key="1">
    <source>
        <dbReference type="SAM" id="MobiDB-lite"/>
    </source>
</evidence>
<dbReference type="Pfam" id="PF13456">
    <property type="entry name" value="RVT_3"/>
    <property type="match status" value="1"/>
</dbReference>
<dbReference type="PANTHER" id="PTHR48475:SF2">
    <property type="entry name" value="RIBONUCLEASE H"/>
    <property type="match status" value="1"/>
</dbReference>
<dbReference type="InterPro" id="IPR043502">
    <property type="entry name" value="DNA/RNA_pol_sf"/>
</dbReference>
<dbReference type="SUPFAM" id="SSF53098">
    <property type="entry name" value="Ribonuclease H-like"/>
    <property type="match status" value="2"/>
</dbReference>
<dbReference type="CDD" id="cd00303">
    <property type="entry name" value="retropepsin_like"/>
    <property type="match status" value="1"/>
</dbReference>
<dbReference type="Pfam" id="PF17919">
    <property type="entry name" value="RT_RNaseH_2"/>
    <property type="match status" value="1"/>
</dbReference>
<dbReference type="Gene3D" id="3.30.420.10">
    <property type="entry name" value="Ribonuclease H-like superfamily/Ribonuclease H"/>
    <property type="match status" value="2"/>
</dbReference>
<dbReference type="Gene3D" id="3.10.10.10">
    <property type="entry name" value="HIV Type 1 Reverse Transcriptase, subunit A, domain 1"/>
    <property type="match status" value="1"/>
</dbReference>
<dbReference type="Pfam" id="PF17921">
    <property type="entry name" value="Integrase_H2C2"/>
    <property type="match status" value="1"/>
</dbReference>
<dbReference type="InterPro" id="IPR041577">
    <property type="entry name" value="RT_RNaseH_2"/>
</dbReference>
<dbReference type="InterPro" id="IPR043128">
    <property type="entry name" value="Rev_trsase/Diguanyl_cyclase"/>
</dbReference>
<dbReference type="PROSITE" id="PS50879">
    <property type="entry name" value="RNASE_H_1"/>
    <property type="match status" value="1"/>
</dbReference>
<dbReference type="InterPro" id="IPR041588">
    <property type="entry name" value="Integrase_H2C2"/>
</dbReference>
<dbReference type="CDD" id="cd01647">
    <property type="entry name" value="RT_LTR"/>
    <property type="match status" value="1"/>
</dbReference>
<feature type="region of interest" description="Disordered" evidence="1">
    <location>
        <begin position="88"/>
        <end position="110"/>
    </location>
</feature>
<dbReference type="InterPro" id="IPR000477">
    <property type="entry name" value="RT_dom"/>
</dbReference>
<dbReference type="InterPro" id="IPR001584">
    <property type="entry name" value="Integrase_cat-core"/>
</dbReference>
<evidence type="ECO:0000259" key="2">
    <source>
        <dbReference type="PROSITE" id="PS50879"/>
    </source>
</evidence>
<dbReference type="PROSITE" id="PS50994">
    <property type="entry name" value="INTEGRASE"/>
    <property type="match status" value="1"/>
</dbReference>
<dbReference type="PANTHER" id="PTHR48475">
    <property type="entry name" value="RIBONUCLEASE H"/>
    <property type="match status" value="1"/>
</dbReference>
<dbReference type="GO" id="GO:0004523">
    <property type="term" value="F:RNA-DNA hybrid ribonuclease activity"/>
    <property type="evidence" value="ECO:0007669"/>
    <property type="project" value="InterPro"/>
</dbReference>
<evidence type="ECO:0000259" key="3">
    <source>
        <dbReference type="PROSITE" id="PS50994"/>
    </source>
</evidence>
<dbReference type="GO" id="GO:0003676">
    <property type="term" value="F:nucleic acid binding"/>
    <property type="evidence" value="ECO:0007669"/>
    <property type="project" value="InterPro"/>
</dbReference>
<feature type="domain" description="RNase H type-1" evidence="2">
    <location>
        <begin position="1173"/>
        <end position="1302"/>
    </location>
</feature>
<protein>
    <submittedName>
        <fullName evidence="4">Uncharacterized protein</fullName>
    </submittedName>
</protein>
<feature type="domain" description="Integrase catalytic" evidence="3">
    <location>
        <begin position="1459"/>
        <end position="1595"/>
    </location>
</feature>
<feature type="compositionally biased region" description="Polar residues" evidence="1">
    <location>
        <begin position="100"/>
        <end position="110"/>
    </location>
</feature>
<dbReference type="Gene3D" id="3.30.70.270">
    <property type="match status" value="2"/>
</dbReference>